<name>A0A2U8I664_9GAMM</name>
<feature type="domain" description="HTH luxR-type" evidence="2">
    <location>
        <begin position="158"/>
        <end position="215"/>
    </location>
</feature>
<dbReference type="SUPFAM" id="SSF46894">
    <property type="entry name" value="C-terminal effector domain of the bipartite response regulators"/>
    <property type="match status" value="1"/>
</dbReference>
<dbReference type="Gene3D" id="1.10.10.10">
    <property type="entry name" value="Winged helix-like DNA-binding domain superfamily/Winged helix DNA-binding domain"/>
    <property type="match status" value="1"/>
</dbReference>
<reference evidence="3 4" key="1">
    <citation type="submission" date="2017-05" db="EMBL/GenBank/DDBJ databases">
        <title>Genome sequence of Candidatus Fukatsuia symbiotica and Candidatus Hamiltonella defensa from Acyrthosiphon pisum strain 5D.</title>
        <authorList>
            <person name="Patel V.A."/>
            <person name="Chevignon G."/>
            <person name="Russell J.A."/>
            <person name="Oliver K.M."/>
        </authorList>
    </citation>
    <scope>NUCLEOTIDE SEQUENCE [LARGE SCALE GENOMIC DNA]</scope>
    <source>
        <strain evidence="3 4">5D</strain>
    </source>
</reference>
<dbReference type="GO" id="GO:0006355">
    <property type="term" value="P:regulation of DNA-templated transcription"/>
    <property type="evidence" value="ECO:0007669"/>
    <property type="project" value="InterPro"/>
</dbReference>
<dbReference type="InterPro" id="IPR000792">
    <property type="entry name" value="Tscrpt_reg_LuxR_C"/>
</dbReference>
<dbReference type="Pfam" id="PF00196">
    <property type="entry name" value="GerE"/>
    <property type="match status" value="1"/>
</dbReference>
<evidence type="ECO:0000313" key="4">
    <source>
        <dbReference type="Proteomes" id="UP000261875"/>
    </source>
</evidence>
<evidence type="ECO:0000259" key="2">
    <source>
        <dbReference type="SMART" id="SM00421"/>
    </source>
</evidence>
<dbReference type="Pfam" id="PF08448">
    <property type="entry name" value="PAS_4"/>
    <property type="match status" value="1"/>
</dbReference>
<dbReference type="AlphaFoldDB" id="A0A2U8I664"/>
<dbReference type="InterPro" id="IPR016032">
    <property type="entry name" value="Sig_transdc_resp-reg_C-effctor"/>
</dbReference>
<dbReference type="Proteomes" id="UP000261875">
    <property type="component" value="Chromosome"/>
</dbReference>
<evidence type="ECO:0000313" key="3">
    <source>
        <dbReference type="EMBL" id="AWK13344.1"/>
    </source>
</evidence>
<organism evidence="3 4">
    <name type="scientific">Candidatus Fukatsuia symbiotica</name>
    <dbReference type="NCBI Taxonomy" id="1878942"/>
    <lineage>
        <taxon>Bacteria</taxon>
        <taxon>Pseudomonadati</taxon>
        <taxon>Pseudomonadota</taxon>
        <taxon>Gammaproteobacteria</taxon>
        <taxon>Enterobacterales</taxon>
        <taxon>Yersiniaceae</taxon>
        <taxon>Candidatus Fukatsuia</taxon>
    </lineage>
</organism>
<dbReference type="InterPro" id="IPR036388">
    <property type="entry name" value="WH-like_DNA-bd_sf"/>
</dbReference>
<gene>
    <name evidence="3" type="ORF">CCS41_00700</name>
</gene>
<dbReference type="SMART" id="SM00421">
    <property type="entry name" value="HTH_LUXR"/>
    <property type="match status" value="1"/>
</dbReference>
<accession>A0A2U8I664</accession>
<dbReference type="EMBL" id="CP021659">
    <property type="protein sequence ID" value="AWK13344.1"/>
    <property type="molecule type" value="Genomic_DNA"/>
</dbReference>
<keyword evidence="1" id="KW-0238">DNA-binding</keyword>
<keyword evidence="4" id="KW-1185">Reference proteome</keyword>
<protein>
    <submittedName>
        <fullName evidence="3">Transcriptional regulator</fullName>
    </submittedName>
</protein>
<dbReference type="STRING" id="1878942.GCA_900128755_00970"/>
<sequence>MAKTHQENDPVKNTTPQISPQILSLCHSSTDPWGIKDLDSRYLYGNSAYFELLNLPARFDIEGLLDDEIPHPIHQFANDFREQDRQVQQSLKNISALDIHPYGRRKECQPYVFDKYPFYDQNGNCVGTIFHAKKLRFYSPMSCVQGKLPSSLLLSPPSGLFTRKELDVVFYTLQSFSAKRIAKKLNLAHRTIENRLQDIYRKSDVNSSSAFKDFCQAKGFDKYVPVRLLSPSSSIISDVVDYDCGEKE</sequence>
<dbReference type="KEGG" id="fsm:CCS41_00700"/>
<proteinExistence type="predicted"/>
<dbReference type="RefSeq" id="WP_072549900.1">
    <property type="nucleotide sequence ID" value="NZ_CP021659.1"/>
</dbReference>
<dbReference type="OrthoDB" id="6191871at2"/>
<dbReference type="GO" id="GO:0003677">
    <property type="term" value="F:DNA binding"/>
    <property type="evidence" value="ECO:0007669"/>
    <property type="project" value="UniProtKB-KW"/>
</dbReference>
<evidence type="ECO:0000256" key="1">
    <source>
        <dbReference type="ARBA" id="ARBA00023125"/>
    </source>
</evidence>
<dbReference type="InterPro" id="IPR013656">
    <property type="entry name" value="PAS_4"/>
</dbReference>